<dbReference type="SUPFAM" id="SSF50985">
    <property type="entry name" value="RCC1/BLIP-II"/>
    <property type="match status" value="1"/>
</dbReference>
<feature type="domain" description="EGF-like" evidence="4">
    <location>
        <begin position="999"/>
        <end position="1037"/>
    </location>
</feature>
<protein>
    <recommendedName>
        <fullName evidence="4">EGF-like domain-containing protein</fullName>
    </recommendedName>
</protein>
<feature type="disulfide bond" evidence="1">
    <location>
        <begin position="1234"/>
        <end position="1243"/>
    </location>
</feature>
<keyword evidence="3" id="KW-1133">Transmembrane helix</keyword>
<comment type="caution">
    <text evidence="5">The sequence shown here is derived from an EMBL/GenBank/DDBJ whole genome shotgun (WGS) entry which is preliminary data.</text>
</comment>
<comment type="caution">
    <text evidence="1">Lacks conserved residue(s) required for the propagation of feature annotation.</text>
</comment>
<reference evidence="5 6" key="1">
    <citation type="submission" date="2020-04" db="EMBL/GenBank/DDBJ databases">
        <title>Perkinsus chesapeaki whole genome sequence.</title>
        <authorList>
            <person name="Bogema D.R."/>
        </authorList>
    </citation>
    <scope>NUCLEOTIDE SEQUENCE [LARGE SCALE GENOMIC DNA]</scope>
    <source>
        <strain evidence="5">ATCC PRA-425</strain>
    </source>
</reference>
<name>A0A7J6M6B8_PERCH</name>
<feature type="region of interest" description="Disordered" evidence="2">
    <location>
        <begin position="1582"/>
        <end position="1678"/>
    </location>
</feature>
<dbReference type="GO" id="GO:0005085">
    <property type="term" value="F:guanyl-nucleotide exchange factor activity"/>
    <property type="evidence" value="ECO:0007669"/>
    <property type="project" value="TreeGrafter"/>
</dbReference>
<proteinExistence type="predicted"/>
<dbReference type="Pfam" id="PF00415">
    <property type="entry name" value="RCC1"/>
    <property type="match status" value="1"/>
</dbReference>
<dbReference type="Proteomes" id="UP000591131">
    <property type="component" value="Unassembled WGS sequence"/>
</dbReference>
<accession>A0A7J6M6B8</accession>
<dbReference type="InterPro" id="IPR051553">
    <property type="entry name" value="Ran_GTPase-activating"/>
</dbReference>
<dbReference type="InterPro" id="IPR000408">
    <property type="entry name" value="Reg_chr_condens"/>
</dbReference>
<dbReference type="InterPro" id="IPR036869">
    <property type="entry name" value="J_dom_sf"/>
</dbReference>
<dbReference type="SMART" id="SM00181">
    <property type="entry name" value="EGF"/>
    <property type="match status" value="4"/>
</dbReference>
<dbReference type="PROSITE" id="PS01186">
    <property type="entry name" value="EGF_2"/>
    <property type="match status" value="2"/>
</dbReference>
<keyword evidence="1" id="KW-0245">EGF-like domain</keyword>
<dbReference type="SUPFAM" id="SSF46565">
    <property type="entry name" value="Chaperone J-domain"/>
    <property type="match status" value="1"/>
</dbReference>
<dbReference type="Gene3D" id="2.130.10.30">
    <property type="entry name" value="Regulator of chromosome condensation 1/beta-lactamase-inhibitor protein II"/>
    <property type="match status" value="2"/>
</dbReference>
<evidence type="ECO:0000313" key="5">
    <source>
        <dbReference type="EMBL" id="KAF4667123.1"/>
    </source>
</evidence>
<gene>
    <name evidence="5" type="ORF">FOL47_003724</name>
</gene>
<sequence>MGSCADTCAAGLSREGNLCVRPQKVDTSVSVYNVEVLQQYSAEWCQDSAEMKRSFADLQLRLAVAFGIPVEEVKAAVQLVDGNPKRFQEDPPWGSFIQVHWQATDTSNGNERRMRALGRATIPVNSLRKSILPKMSLRDNWGCAITPTMELKCWGTRNEYGQLRYGSVGSSVIAHASSIKAVDIGRKPGVDDVTGNASFASVLGSYCPTGARYGTEYSSLTQATDECTDDLNCGGVYDLDCDGAGSFHKCRLGSVVEGATTASCVHMKGYSSRMGLAPCVNCEQCGVQRARMSGVTGYGCLDACLESPSCGAVSIRMSDGACFSTSSTDFVTCTTVRSGYIAFYKVTSPGSSRVVKSILSPTTECTGTVNDASDDDVTTAWAVGATVGSHCVAAVDLGKPALVSEVSLLISASDVAASVFHVTLCPSESRCSSGRTVSCPVSGHSLVQWQGASMAVLTCSLGAANQLAFRHLEFKLPTGIHVFNLSLRVLEASQPLSVTSVSAGVDHLCVTVDGIGAVKGGLKCWGLADDLQAGGPVGEEWSKSLGGTGEQLPIIETNVEQVVTGRVTDCILIEHKVKCWGSNKDGALGLGMSYLSRGFEDALFVNLGTSDLPVKQIAGAYYHFCAVVDGYGTTGRDILKCWGFNNYGQLGYGDVLSRGRHISHMGDNLPAALMPSQHIADICTGLTFTCVLGHDGALQCAGYVPGVFDSAIYQTLTQFPANDVSHMCCGRDFVCFIHGDDQLTCAGGNTNGQLGAASLSSGAHLLTSTLTTGTVPAELTCGESNACLTDASGTVVCWGDTGEGRAALGTGSVGTERPVEIDTASADGGFFLTTQETFNRVWRAVGACSVLWYSDDGCMDELEPSYRTPPAACISYSIAVFSSLATVRCFRVLGDGPSSGWVSVDRFDGLKFTTVHDVLVNLPVDSFRANPLPNRVANYGNLCDPEGSGWSSVECSSGTCHHGQCVCYRGYQGADCSSLNIRTPVTPTPTNTTDGGGTGSDGCSGSDVACGDYGTCQSSGDTVTCLCSEGVIGADCERQCGTDPYTHRHCLEAAGSPIDVTSARPGSPVNVSACVCEEDWTYRGARCSTRSNRGCCKFTEGSSDREWCKCKGAAVWHDDFFPADTWQFCGIGWKCWPNSGVSGNDHQSRTLPSLEECKLFCLSFGACENIEYDSRTGLCNLSVMKKEVTGWNNGDESDFMLCEPTSDLCHTVDCGLHGRCSVMDAQTGKLGCQCTDGYSGAWCESPPPSDPCQSRQCPEHSTCSVSSTTGTIGLSLEDWILAATECTCDLGWTDGSTSQTACSHHLSLDVTLVVGIPVVSDITQMAAAITLLRSISLSMSSTAPFLRLELRDVDAITGGPILVTLTLLAPPDDSYYSEEIAYSLRDYLADSASFLRTESLLSNITQPTGRFTLDMVSAVPVVTARASTLTKHVLLNIAVTTQRLSVGEMSLIVRTRGGISAILGTPSTRTVIKEHYSTKPPGSAPQFINFKDNVPSTTQLVVSGVDIGVAPAWWEARQQQENLTTTSPAPVSGGSSMLIILASAISGVVVLIAAVGLWLWRRHRAKHLASIAAEEDPIGYARGSTVRSKPQLTPSDLSESGKPSTPITPEATGRTDSPFDNTASTDYDPIGSSFSSSKYRNTVHGETFSRPAHHRNGGRKTVHDRRPSRLKAPSLGGSRWVRHHSEVLGSSRPEKRKSHMWSFDGGTGDLAIPDRINPKRRPSLIAPGRDPIHEVEADILEWTQCHIDSVDVDTRRKAFRQLQALWHPDKFDDDPTRAAVTVVFQYQEQLAEIAAANSTLVSDKERLAILLEPYMDEEGKMRLPDGASSIDPNIKILKEGLDLRLQEFWDSFQRLQQIERRLSRKIDETAMEYQHAISDVSGLCDKRILKRLREQQRQITLQQVENDQLRFERDTLNYELQRLRQLLLRDPNFNGAMDNATLFQDHRRAVREQEQDLRDQMRTQMPPLYRSNGQREGDEAAGGRPSEATGVRYSVGSASMLPSDQEQHDGQQSSFDALMSYIGLGSGGAPGAPVRRVSQFL</sequence>
<dbReference type="PANTHER" id="PTHR45982">
    <property type="entry name" value="REGULATOR OF CHROMOSOME CONDENSATION"/>
    <property type="match status" value="1"/>
</dbReference>
<feature type="transmembrane region" description="Helical" evidence="3">
    <location>
        <begin position="1537"/>
        <end position="1560"/>
    </location>
</feature>
<feature type="compositionally biased region" description="Polar residues" evidence="2">
    <location>
        <begin position="1614"/>
        <end position="1625"/>
    </location>
</feature>
<feature type="region of interest" description="Disordered" evidence="2">
    <location>
        <begin position="1951"/>
        <end position="1990"/>
    </location>
</feature>
<feature type="domain" description="EGF-like" evidence="4">
    <location>
        <begin position="1205"/>
        <end position="1244"/>
    </location>
</feature>
<dbReference type="InterPro" id="IPR001623">
    <property type="entry name" value="DnaJ_domain"/>
</dbReference>
<dbReference type="GO" id="GO:0005737">
    <property type="term" value="C:cytoplasm"/>
    <property type="evidence" value="ECO:0007669"/>
    <property type="project" value="TreeGrafter"/>
</dbReference>
<feature type="compositionally biased region" description="Polar residues" evidence="2">
    <location>
        <begin position="1585"/>
        <end position="1607"/>
    </location>
</feature>
<dbReference type="EMBL" id="JAAPAO010000218">
    <property type="protein sequence ID" value="KAF4667123.1"/>
    <property type="molecule type" value="Genomic_DNA"/>
</dbReference>
<feature type="compositionally biased region" description="Basic residues" evidence="2">
    <location>
        <begin position="1651"/>
        <end position="1669"/>
    </location>
</feature>
<evidence type="ECO:0000313" key="6">
    <source>
        <dbReference type="Proteomes" id="UP000591131"/>
    </source>
</evidence>
<keyword evidence="1" id="KW-1015">Disulfide bond</keyword>
<dbReference type="PROSITE" id="PS50026">
    <property type="entry name" value="EGF_3"/>
    <property type="match status" value="2"/>
</dbReference>
<feature type="compositionally biased region" description="Basic and acidic residues" evidence="2">
    <location>
        <begin position="1951"/>
        <end position="1961"/>
    </location>
</feature>
<dbReference type="PANTHER" id="PTHR45982:SF1">
    <property type="entry name" value="REGULATOR OF CHROMOSOME CONDENSATION"/>
    <property type="match status" value="1"/>
</dbReference>
<evidence type="ECO:0000256" key="3">
    <source>
        <dbReference type="SAM" id="Phobius"/>
    </source>
</evidence>
<organism evidence="5 6">
    <name type="scientific">Perkinsus chesapeaki</name>
    <name type="common">Clam parasite</name>
    <name type="synonym">Perkinsus andrewsi</name>
    <dbReference type="NCBI Taxonomy" id="330153"/>
    <lineage>
        <taxon>Eukaryota</taxon>
        <taxon>Sar</taxon>
        <taxon>Alveolata</taxon>
        <taxon>Perkinsozoa</taxon>
        <taxon>Perkinsea</taxon>
        <taxon>Perkinsida</taxon>
        <taxon>Perkinsidae</taxon>
        <taxon>Perkinsus</taxon>
    </lineage>
</organism>
<keyword evidence="6" id="KW-1185">Reference proteome</keyword>
<dbReference type="PROSITE" id="PS00022">
    <property type="entry name" value="EGF_1"/>
    <property type="match status" value="2"/>
</dbReference>
<evidence type="ECO:0000256" key="1">
    <source>
        <dbReference type="PROSITE-ProRule" id="PRU00076"/>
    </source>
</evidence>
<keyword evidence="3" id="KW-0812">Transmembrane</keyword>
<feature type="disulfide bond" evidence="1">
    <location>
        <begin position="1027"/>
        <end position="1036"/>
    </location>
</feature>
<dbReference type="Gene3D" id="1.10.287.110">
    <property type="entry name" value="DnaJ domain"/>
    <property type="match status" value="1"/>
</dbReference>
<dbReference type="OrthoDB" id="434411at2759"/>
<dbReference type="Gene3D" id="2.10.25.10">
    <property type="entry name" value="Laminin"/>
    <property type="match status" value="1"/>
</dbReference>
<evidence type="ECO:0000259" key="4">
    <source>
        <dbReference type="PROSITE" id="PS50026"/>
    </source>
</evidence>
<dbReference type="InterPro" id="IPR009091">
    <property type="entry name" value="RCC1/BLIP-II"/>
</dbReference>
<dbReference type="InterPro" id="IPR000742">
    <property type="entry name" value="EGF"/>
</dbReference>
<evidence type="ECO:0000256" key="2">
    <source>
        <dbReference type="SAM" id="MobiDB-lite"/>
    </source>
</evidence>
<dbReference type="CDD" id="cd06257">
    <property type="entry name" value="DnaJ"/>
    <property type="match status" value="1"/>
</dbReference>
<keyword evidence="3" id="KW-0472">Membrane</keyword>